<dbReference type="SUPFAM" id="SSF56059">
    <property type="entry name" value="Glutathione synthetase ATP-binding domain-like"/>
    <property type="match status" value="1"/>
</dbReference>
<keyword evidence="1" id="KW-0547">Nucleotide-binding</keyword>
<dbReference type="Proteomes" id="UP000706891">
    <property type="component" value="Unassembled WGS sequence"/>
</dbReference>
<evidence type="ECO:0000313" key="4">
    <source>
        <dbReference type="Proteomes" id="UP000706891"/>
    </source>
</evidence>
<dbReference type="PROSITE" id="PS50975">
    <property type="entry name" value="ATP_GRASP"/>
    <property type="match status" value="1"/>
</dbReference>
<accession>A0A938WST5</accession>
<sequence>MNVLLTAIGSMSALCAINNLRKAGHKVIGCDIYPKEWHYEASVCDVFRQAPYATSDEYIPFLIRLAKENNVDYIFPLTDLEIDVINKNRELFENEGITICMSSKKTLSVVRDKLALYEIFKDDDNVLSVPTFTFTDDLSMLEYPCVAKPRGGRSSEGLFYIQDGNQLRAIKDKPSYIIQEKVTGSICTVDYVRSPKEGASFCVPREELLRTKNGAGTTVRIFHDEQLEQLVPYIGDKLDVTGVVNMEFIKNEKGYYLIDINPRFSAGIAFSCKAGYDFVNAHLACFSGQNLPSKVPFEERIEIKYFVEK</sequence>
<evidence type="ECO:0000256" key="1">
    <source>
        <dbReference type="PROSITE-ProRule" id="PRU00409"/>
    </source>
</evidence>
<dbReference type="InterPro" id="IPR011761">
    <property type="entry name" value="ATP-grasp"/>
</dbReference>
<reference evidence="3" key="2">
    <citation type="journal article" date="2021" name="Sci. Rep.">
        <title>The distribution of antibiotic resistance genes in chicken gut microbiota commensals.</title>
        <authorList>
            <person name="Juricova H."/>
            <person name="Matiasovicova J."/>
            <person name="Kubasova T."/>
            <person name="Cejkova D."/>
            <person name="Rychlik I."/>
        </authorList>
    </citation>
    <scope>NUCLEOTIDE SEQUENCE</scope>
    <source>
        <strain evidence="3">An824</strain>
    </source>
</reference>
<dbReference type="Pfam" id="PF21360">
    <property type="entry name" value="PylC-like_N"/>
    <property type="match status" value="1"/>
</dbReference>
<dbReference type="GO" id="GO:0046872">
    <property type="term" value="F:metal ion binding"/>
    <property type="evidence" value="ECO:0007669"/>
    <property type="project" value="InterPro"/>
</dbReference>
<dbReference type="Gene3D" id="3.30.470.20">
    <property type="entry name" value="ATP-grasp fold, B domain"/>
    <property type="match status" value="1"/>
</dbReference>
<proteinExistence type="predicted"/>
<protein>
    <submittedName>
        <fullName evidence="3">ATP-grasp domain-containing protein</fullName>
    </submittedName>
</protein>
<reference evidence="3" key="1">
    <citation type="submission" date="2020-08" db="EMBL/GenBank/DDBJ databases">
        <authorList>
            <person name="Cejkova D."/>
            <person name="Kubasova T."/>
            <person name="Jahodarova E."/>
            <person name="Rychlik I."/>
        </authorList>
    </citation>
    <scope>NUCLEOTIDE SEQUENCE</scope>
    <source>
        <strain evidence="3">An824</strain>
    </source>
</reference>
<dbReference type="RefSeq" id="WP_205104390.1">
    <property type="nucleotide sequence ID" value="NZ_JACJJG010000028.1"/>
</dbReference>
<feature type="domain" description="ATP-grasp" evidence="2">
    <location>
        <begin position="104"/>
        <end position="287"/>
    </location>
</feature>
<dbReference type="EMBL" id="JACJJG010000028">
    <property type="protein sequence ID" value="MBM6673598.1"/>
    <property type="molecule type" value="Genomic_DNA"/>
</dbReference>
<organism evidence="3 4">
    <name type="scientific">Marseilla massiliensis</name>
    <dbReference type="NCBI Taxonomy" id="1841864"/>
    <lineage>
        <taxon>Bacteria</taxon>
        <taxon>Pseudomonadati</taxon>
        <taxon>Bacteroidota</taxon>
        <taxon>Bacteroidia</taxon>
        <taxon>Bacteroidales</taxon>
        <taxon>Prevotellaceae</taxon>
        <taxon>Marseilla</taxon>
    </lineage>
</organism>
<keyword evidence="1" id="KW-0067">ATP-binding</keyword>
<dbReference type="InterPro" id="IPR048764">
    <property type="entry name" value="PylC_N"/>
</dbReference>
<evidence type="ECO:0000259" key="2">
    <source>
        <dbReference type="PROSITE" id="PS50975"/>
    </source>
</evidence>
<gene>
    <name evidence="3" type="ORF">H6A34_06895</name>
</gene>
<name>A0A938WST5_9BACT</name>
<comment type="caution">
    <text evidence="3">The sequence shown here is derived from an EMBL/GenBank/DDBJ whole genome shotgun (WGS) entry which is preliminary data.</text>
</comment>
<keyword evidence="4" id="KW-1185">Reference proteome</keyword>
<dbReference type="GO" id="GO:0005524">
    <property type="term" value="F:ATP binding"/>
    <property type="evidence" value="ECO:0007669"/>
    <property type="project" value="UniProtKB-UniRule"/>
</dbReference>
<evidence type="ECO:0000313" key="3">
    <source>
        <dbReference type="EMBL" id="MBM6673598.1"/>
    </source>
</evidence>
<dbReference type="AlphaFoldDB" id="A0A938WST5"/>
<dbReference type="Gene3D" id="3.40.50.20">
    <property type="match status" value="1"/>
</dbReference>
<dbReference type="InterPro" id="IPR003806">
    <property type="entry name" value="ATP-grasp_PylC-type"/>
</dbReference>
<dbReference type="Pfam" id="PF02655">
    <property type="entry name" value="ATP-grasp_3"/>
    <property type="match status" value="1"/>
</dbReference>